<evidence type="ECO:0000256" key="6">
    <source>
        <dbReference type="ARBA" id="ARBA00022989"/>
    </source>
</evidence>
<keyword evidence="6 8" id="KW-1133">Transmembrane helix</keyword>
<dbReference type="InterPro" id="IPR036259">
    <property type="entry name" value="MFS_trans_sf"/>
</dbReference>
<protein>
    <submittedName>
        <fullName evidence="10">Bcr/CflA family drug resistance efflux transporter</fullName>
    </submittedName>
</protein>
<feature type="transmembrane region" description="Helical" evidence="8">
    <location>
        <begin position="251"/>
        <end position="271"/>
    </location>
</feature>
<evidence type="ECO:0000313" key="11">
    <source>
        <dbReference type="Proteomes" id="UP000181790"/>
    </source>
</evidence>
<dbReference type="PROSITE" id="PS50850">
    <property type="entry name" value="MFS"/>
    <property type="match status" value="1"/>
</dbReference>
<dbReference type="OrthoDB" id="9800416at2"/>
<feature type="transmembrane region" description="Helical" evidence="8">
    <location>
        <begin position="312"/>
        <end position="334"/>
    </location>
</feature>
<feature type="transmembrane region" description="Helical" evidence="8">
    <location>
        <begin position="100"/>
        <end position="121"/>
    </location>
</feature>
<evidence type="ECO:0000256" key="8">
    <source>
        <dbReference type="SAM" id="Phobius"/>
    </source>
</evidence>
<reference evidence="10 11" key="1">
    <citation type="submission" date="2016-10" db="EMBL/GenBank/DDBJ databases">
        <title>Arsenicibacter rosenii gen. nov., sp. nov., an efficient arsenic-methylating bacterium isolated from an arsenic-contaminated paddy soil.</title>
        <authorList>
            <person name="Huang K."/>
        </authorList>
    </citation>
    <scope>NUCLEOTIDE SEQUENCE [LARGE SCALE GENOMIC DNA]</scope>
    <source>
        <strain evidence="10 11">SM-1</strain>
    </source>
</reference>
<feature type="transmembrane region" description="Helical" evidence="8">
    <location>
        <begin position="133"/>
        <end position="155"/>
    </location>
</feature>
<feature type="transmembrane region" description="Helical" evidence="8">
    <location>
        <begin position="45"/>
        <end position="64"/>
    </location>
</feature>
<feature type="transmembrane region" description="Helical" evidence="8">
    <location>
        <begin position="368"/>
        <end position="388"/>
    </location>
</feature>
<evidence type="ECO:0000256" key="4">
    <source>
        <dbReference type="ARBA" id="ARBA00022475"/>
    </source>
</evidence>
<dbReference type="Proteomes" id="UP000181790">
    <property type="component" value="Unassembled WGS sequence"/>
</dbReference>
<dbReference type="AlphaFoldDB" id="A0A1S2VBS5"/>
<dbReference type="InterPro" id="IPR011701">
    <property type="entry name" value="MFS"/>
</dbReference>
<feature type="domain" description="Major facilitator superfamily (MFS) profile" evidence="9">
    <location>
        <begin position="9"/>
        <end position="397"/>
    </location>
</feature>
<dbReference type="GO" id="GO:1990961">
    <property type="term" value="P:xenobiotic detoxification by transmembrane export across the plasma membrane"/>
    <property type="evidence" value="ECO:0007669"/>
    <property type="project" value="InterPro"/>
</dbReference>
<keyword evidence="4" id="KW-1003">Cell membrane</keyword>
<dbReference type="CDD" id="cd17320">
    <property type="entry name" value="MFS_MdfA_MDR_like"/>
    <property type="match status" value="1"/>
</dbReference>
<keyword evidence="3" id="KW-0813">Transport</keyword>
<feature type="transmembrane region" description="Helical" evidence="8">
    <location>
        <begin position="213"/>
        <end position="231"/>
    </location>
</feature>
<evidence type="ECO:0000256" key="2">
    <source>
        <dbReference type="ARBA" id="ARBA00006236"/>
    </source>
</evidence>
<feature type="transmembrane region" description="Helical" evidence="8">
    <location>
        <begin position="161"/>
        <end position="183"/>
    </location>
</feature>
<evidence type="ECO:0000256" key="1">
    <source>
        <dbReference type="ARBA" id="ARBA00004651"/>
    </source>
</evidence>
<evidence type="ECO:0000256" key="7">
    <source>
        <dbReference type="ARBA" id="ARBA00023136"/>
    </source>
</evidence>
<dbReference type="GO" id="GO:0042910">
    <property type="term" value="F:xenobiotic transmembrane transporter activity"/>
    <property type="evidence" value="ECO:0007669"/>
    <property type="project" value="InterPro"/>
</dbReference>
<comment type="similarity">
    <text evidence="2">Belongs to the major facilitator superfamily. Bcr/CmlA family.</text>
</comment>
<sequence>MTRRQHFIVILILGTLSTISPFSVDMYLPGFPAIAKSLDTSIAQVQLSLTAYLVGISVGQLLYGPLIDRFGRKLPLYAGLVLYLLASVGCALSNSIENLIAMRLLQALGGCVGMVAAQALVRDIFPVNQIAQVFSLLTLVIAVSPMIAPTVGGYATVAFGWHSIFIILAAITLLILIGIYFVLPDGKAPDPTLSLRPQAVAGNFWLVLKQPQFLTYMLAGGVAMSAPFAYIAGSPDVFMNIYHVSEQEYGWIFAFLAISILGPNQFNHFLLKRFSSEQVIYTTLIYQSVMGLLTVSLAGMGFLGLYGLIGMLFLFFLGHGMVAPNATALSLAPFTRHAGSAVALMGAFRMGLGALISGAVSVLHDNTAFPMVGVMTLCAVTGLVILLIGQRVIARYQENETPAGAEMAL</sequence>
<dbReference type="GO" id="GO:0015385">
    <property type="term" value="F:sodium:proton antiporter activity"/>
    <property type="evidence" value="ECO:0007669"/>
    <property type="project" value="TreeGrafter"/>
</dbReference>
<dbReference type="Pfam" id="PF07690">
    <property type="entry name" value="MFS_1"/>
    <property type="match status" value="1"/>
</dbReference>
<dbReference type="InterPro" id="IPR004812">
    <property type="entry name" value="Efflux_drug-R_Bcr/CmlA"/>
</dbReference>
<proteinExistence type="inferred from homology"/>
<evidence type="ECO:0000259" key="9">
    <source>
        <dbReference type="PROSITE" id="PS50850"/>
    </source>
</evidence>
<dbReference type="FunFam" id="1.20.1720.10:FF:000005">
    <property type="entry name" value="Bcr/CflA family efflux transporter"/>
    <property type="match status" value="1"/>
</dbReference>
<accession>A0A1S2VBS5</accession>
<dbReference type="RefSeq" id="WP_071506110.1">
    <property type="nucleotide sequence ID" value="NZ_MORL01000026.1"/>
</dbReference>
<feature type="transmembrane region" description="Helical" evidence="8">
    <location>
        <begin position="76"/>
        <end position="94"/>
    </location>
</feature>
<dbReference type="PANTHER" id="PTHR23502:SF132">
    <property type="entry name" value="POLYAMINE TRANSPORTER 2-RELATED"/>
    <property type="match status" value="1"/>
</dbReference>
<dbReference type="Gene3D" id="1.20.1720.10">
    <property type="entry name" value="Multidrug resistance protein D"/>
    <property type="match status" value="1"/>
</dbReference>
<gene>
    <name evidence="10" type="ORF">BLX24_25750</name>
</gene>
<evidence type="ECO:0000256" key="3">
    <source>
        <dbReference type="ARBA" id="ARBA00022448"/>
    </source>
</evidence>
<keyword evidence="11" id="KW-1185">Reference proteome</keyword>
<dbReference type="InterPro" id="IPR020846">
    <property type="entry name" value="MFS_dom"/>
</dbReference>
<name>A0A1S2VBS5_9BACT</name>
<feature type="transmembrane region" description="Helical" evidence="8">
    <location>
        <begin position="341"/>
        <end position="362"/>
    </location>
</feature>
<feature type="transmembrane region" description="Helical" evidence="8">
    <location>
        <begin position="283"/>
        <end position="306"/>
    </location>
</feature>
<evidence type="ECO:0000313" key="10">
    <source>
        <dbReference type="EMBL" id="OIN56207.1"/>
    </source>
</evidence>
<dbReference type="PANTHER" id="PTHR23502">
    <property type="entry name" value="MAJOR FACILITATOR SUPERFAMILY"/>
    <property type="match status" value="1"/>
</dbReference>
<comment type="subcellular location">
    <subcellularLocation>
        <location evidence="1">Cell membrane</location>
        <topology evidence="1">Multi-pass membrane protein</topology>
    </subcellularLocation>
</comment>
<keyword evidence="7 8" id="KW-0472">Membrane</keyword>
<dbReference type="SUPFAM" id="SSF103473">
    <property type="entry name" value="MFS general substrate transporter"/>
    <property type="match status" value="1"/>
</dbReference>
<evidence type="ECO:0000256" key="5">
    <source>
        <dbReference type="ARBA" id="ARBA00022692"/>
    </source>
</evidence>
<dbReference type="NCBIfam" id="TIGR00710">
    <property type="entry name" value="efflux_Bcr_CflA"/>
    <property type="match status" value="1"/>
</dbReference>
<comment type="caution">
    <text evidence="10">The sequence shown here is derived from an EMBL/GenBank/DDBJ whole genome shotgun (WGS) entry which is preliminary data.</text>
</comment>
<dbReference type="EMBL" id="MORL01000026">
    <property type="protein sequence ID" value="OIN56207.1"/>
    <property type="molecule type" value="Genomic_DNA"/>
</dbReference>
<organism evidence="10 11">
    <name type="scientific">Arsenicibacter rosenii</name>
    <dbReference type="NCBI Taxonomy" id="1750698"/>
    <lineage>
        <taxon>Bacteria</taxon>
        <taxon>Pseudomonadati</taxon>
        <taxon>Bacteroidota</taxon>
        <taxon>Cytophagia</taxon>
        <taxon>Cytophagales</taxon>
        <taxon>Spirosomataceae</taxon>
        <taxon>Arsenicibacter</taxon>
    </lineage>
</organism>
<keyword evidence="5 8" id="KW-0812">Transmembrane</keyword>
<dbReference type="GO" id="GO:0005886">
    <property type="term" value="C:plasma membrane"/>
    <property type="evidence" value="ECO:0007669"/>
    <property type="project" value="UniProtKB-SubCell"/>
</dbReference>